<gene>
    <name evidence="3" type="ORF">BCR42DRAFT_436792</name>
</gene>
<dbReference type="GO" id="GO:0016787">
    <property type="term" value="F:hydrolase activity"/>
    <property type="evidence" value="ECO:0007669"/>
    <property type="project" value="UniProtKB-KW"/>
</dbReference>
<comment type="caution">
    <text evidence="3">The sequence shown here is derived from an EMBL/GenBank/DDBJ whole genome shotgun (WGS) entry which is preliminary data.</text>
</comment>
<feature type="transmembrane region" description="Helical" evidence="1">
    <location>
        <begin position="147"/>
        <end position="165"/>
    </location>
</feature>
<dbReference type="Proteomes" id="UP000193560">
    <property type="component" value="Unassembled WGS sequence"/>
</dbReference>
<dbReference type="AlphaFoldDB" id="A0A1X2IM10"/>
<accession>A0A1X2IM10</accession>
<keyword evidence="4" id="KW-1185">Reference proteome</keyword>
<dbReference type="OrthoDB" id="6431331at2759"/>
<evidence type="ECO:0000313" key="4">
    <source>
        <dbReference type="Proteomes" id="UP000193560"/>
    </source>
</evidence>
<dbReference type="EMBL" id="MCGE01000009">
    <property type="protein sequence ID" value="ORZ18043.1"/>
    <property type="molecule type" value="Genomic_DNA"/>
</dbReference>
<evidence type="ECO:0000259" key="2">
    <source>
        <dbReference type="Pfam" id="PF12697"/>
    </source>
</evidence>
<keyword evidence="1" id="KW-0812">Transmembrane</keyword>
<reference evidence="3 4" key="1">
    <citation type="submission" date="2016-07" db="EMBL/GenBank/DDBJ databases">
        <title>Pervasive Adenine N6-methylation of Active Genes in Fungi.</title>
        <authorList>
            <consortium name="DOE Joint Genome Institute"/>
            <person name="Mondo S.J."/>
            <person name="Dannebaum R.O."/>
            <person name="Kuo R.C."/>
            <person name="Labutti K."/>
            <person name="Haridas S."/>
            <person name="Kuo A."/>
            <person name="Salamov A."/>
            <person name="Ahrendt S.R."/>
            <person name="Lipzen A."/>
            <person name="Sullivan W."/>
            <person name="Andreopoulos W.B."/>
            <person name="Clum A."/>
            <person name="Lindquist E."/>
            <person name="Daum C."/>
            <person name="Ramamoorthy G.K."/>
            <person name="Gryganskyi A."/>
            <person name="Culley D."/>
            <person name="Magnuson J.K."/>
            <person name="James T.Y."/>
            <person name="O'Malley M.A."/>
            <person name="Stajich J.E."/>
            <person name="Spatafora J.W."/>
            <person name="Visel A."/>
            <person name="Grigoriev I.V."/>
        </authorList>
    </citation>
    <scope>NUCLEOTIDE SEQUENCE [LARGE SCALE GENOMIC DNA]</scope>
    <source>
        <strain evidence="3 4">NRRL 1336</strain>
    </source>
</reference>
<dbReference type="PANTHER" id="PTHR37471">
    <property type="entry name" value="UNNAMED PRODUCT"/>
    <property type="match status" value="1"/>
</dbReference>
<name>A0A1X2IM10_9FUNG</name>
<dbReference type="STRING" id="90262.A0A1X2IM10"/>
<feature type="transmembrane region" description="Helical" evidence="1">
    <location>
        <begin position="216"/>
        <end position="237"/>
    </location>
</feature>
<evidence type="ECO:0000256" key="1">
    <source>
        <dbReference type="SAM" id="Phobius"/>
    </source>
</evidence>
<sequence length="464" mass="53688">MHYWLATEVMFYIFFQVTRNRMQHRGSSGNTLTRKERRSLVTLCIANVNNVQEWLPGWFIKKDGQHPAVVPAFEEIYLENVVEWVSWAFFTAPLEDVLQHSELVKEIDWMIGKVERKFQVKFPNGYNQHIHSRRLNLDPINAYHRPLVFYVGVQVLNFLYGVAVLQGHYGMKKYGPEAVIDSDFLWNQLVEIPSNKMDAERISYWFRDGDRSKKPIVFIHGIGAGLMCYTPFIHQLMQLDVPIFCIELPFIAMRCIEDVPTMQEISHDIQQMLHRHDCQNAVFVAHSLGTAVASWTLQHLPKTVAGVVLLDPICFMLHYNDICTNFVYRTPKTASESVVKYFASSELYISHYISRHFYWFQCALYVTPTTTTDQRKSHKRNLGSLPPSPSCSTSILATTPMPPHTKIYLSEFDNIVNSTRVNSYLVENGINTEMMTGLDHASFLMDSLWQKRIISTLSHYISSK</sequence>
<organism evidence="3 4">
    <name type="scientific">Absidia repens</name>
    <dbReference type="NCBI Taxonomy" id="90262"/>
    <lineage>
        <taxon>Eukaryota</taxon>
        <taxon>Fungi</taxon>
        <taxon>Fungi incertae sedis</taxon>
        <taxon>Mucoromycota</taxon>
        <taxon>Mucoromycotina</taxon>
        <taxon>Mucoromycetes</taxon>
        <taxon>Mucorales</taxon>
        <taxon>Cunninghamellaceae</taxon>
        <taxon>Absidia</taxon>
    </lineage>
</organism>
<dbReference type="Pfam" id="PF12697">
    <property type="entry name" value="Abhydrolase_6"/>
    <property type="match status" value="1"/>
</dbReference>
<proteinExistence type="predicted"/>
<keyword evidence="3" id="KW-0378">Hydrolase</keyword>
<protein>
    <submittedName>
        <fullName evidence="3">Alpha/Beta hydrolase protein</fullName>
    </submittedName>
</protein>
<keyword evidence="1" id="KW-0472">Membrane</keyword>
<feature type="domain" description="AB hydrolase-1" evidence="2">
    <location>
        <begin position="216"/>
        <end position="320"/>
    </location>
</feature>
<dbReference type="InterPro" id="IPR000073">
    <property type="entry name" value="AB_hydrolase_1"/>
</dbReference>
<dbReference type="SUPFAM" id="SSF53474">
    <property type="entry name" value="alpha/beta-Hydrolases"/>
    <property type="match status" value="1"/>
</dbReference>
<keyword evidence="1" id="KW-1133">Transmembrane helix</keyword>
<evidence type="ECO:0000313" key="3">
    <source>
        <dbReference type="EMBL" id="ORZ18043.1"/>
    </source>
</evidence>
<dbReference type="PANTHER" id="PTHR37471:SF1">
    <property type="entry name" value="AB HYDROLASE-1 DOMAIN-CONTAINING PROTEIN"/>
    <property type="match status" value="1"/>
</dbReference>
<dbReference type="InterPro" id="IPR029058">
    <property type="entry name" value="AB_hydrolase_fold"/>
</dbReference>
<dbReference type="Gene3D" id="3.40.50.1820">
    <property type="entry name" value="alpha/beta hydrolase"/>
    <property type="match status" value="1"/>
</dbReference>